<name>A0A644UMQ0_9ZZZZ</name>
<sequence>MNFKKINDMSKVWFITGSSRGLGKSLTEAVLANGDNVAATARNPERLGDLIEKYPDRIIALPVDVSNKKQIDKAVKDTIEKFGCIDVLVNNAGVGITGAIEEFSDEQMDSQLQINLHGPIDVTRSVLPYMRKQRSGSIFNVSSIGGRVGSAGFSMYQAAKFGLQGFTEVLAQEVAHLGIKVTSIEPGGIRTDWGAASMTYAEPIDDYKGILQPLKDYLRTVIPLGNPDKAAQVIIDLVEHPEPPVHLLLGSDAVSILESVEIKRKTELEKWRHVSVSTDFDDVENPWASEETKKNILKMNY</sequence>
<comment type="similarity">
    <text evidence="1">Belongs to the short-chain dehydrogenases/reductases (SDR) family.</text>
</comment>
<dbReference type="Pfam" id="PF00106">
    <property type="entry name" value="adh_short"/>
    <property type="match status" value="1"/>
</dbReference>
<dbReference type="CDD" id="cd05374">
    <property type="entry name" value="17beta-HSD-like_SDR_c"/>
    <property type="match status" value="1"/>
</dbReference>
<comment type="caution">
    <text evidence="3">The sequence shown here is derived from an EMBL/GenBank/DDBJ whole genome shotgun (WGS) entry which is preliminary data.</text>
</comment>
<dbReference type="AlphaFoldDB" id="A0A644UMQ0"/>
<dbReference type="PRINTS" id="PR00081">
    <property type="entry name" value="GDHRDH"/>
</dbReference>
<dbReference type="PANTHER" id="PTHR43976:SF16">
    <property type="entry name" value="SHORT-CHAIN DEHYDROGENASE_REDUCTASE FAMILY PROTEIN"/>
    <property type="match status" value="1"/>
</dbReference>
<dbReference type="PRINTS" id="PR00080">
    <property type="entry name" value="SDRFAMILY"/>
</dbReference>
<dbReference type="NCBIfam" id="NF006114">
    <property type="entry name" value="PRK08263.1"/>
    <property type="match status" value="1"/>
</dbReference>
<keyword evidence="2 3" id="KW-0560">Oxidoreductase</keyword>
<dbReference type="InterPro" id="IPR036291">
    <property type="entry name" value="NAD(P)-bd_dom_sf"/>
</dbReference>
<protein>
    <submittedName>
        <fullName evidence="3">3-phenylpropionate-dihydrodiol/cinnamic acid-dihydrodiol dehydrogenase</fullName>
        <ecNumber evidence="3">1.3.1.87</ecNumber>
    </submittedName>
</protein>
<dbReference type="GO" id="GO:0018498">
    <property type="term" value="F:2,3-dihydroxy-2,3-dihydro-phenylpropionate dehydrogenase activity"/>
    <property type="evidence" value="ECO:0007669"/>
    <property type="project" value="UniProtKB-EC"/>
</dbReference>
<dbReference type="EMBL" id="VSSQ01000133">
    <property type="protein sequence ID" value="MPL80032.1"/>
    <property type="molecule type" value="Genomic_DNA"/>
</dbReference>
<evidence type="ECO:0000256" key="1">
    <source>
        <dbReference type="ARBA" id="ARBA00006484"/>
    </source>
</evidence>
<gene>
    <name evidence="3" type="primary">hcaB_3</name>
    <name evidence="3" type="ORF">SDC9_25923</name>
</gene>
<accession>A0A644UMQ0</accession>
<dbReference type="NCBIfam" id="NF004824">
    <property type="entry name" value="PRK06180.1"/>
    <property type="match status" value="1"/>
</dbReference>
<dbReference type="PANTHER" id="PTHR43976">
    <property type="entry name" value="SHORT CHAIN DEHYDROGENASE"/>
    <property type="match status" value="1"/>
</dbReference>
<evidence type="ECO:0000313" key="3">
    <source>
        <dbReference type="EMBL" id="MPL80032.1"/>
    </source>
</evidence>
<dbReference type="SUPFAM" id="SSF51735">
    <property type="entry name" value="NAD(P)-binding Rossmann-fold domains"/>
    <property type="match status" value="1"/>
</dbReference>
<reference evidence="3" key="1">
    <citation type="submission" date="2019-08" db="EMBL/GenBank/DDBJ databases">
        <authorList>
            <person name="Kucharzyk K."/>
            <person name="Murdoch R.W."/>
            <person name="Higgins S."/>
            <person name="Loffler F."/>
        </authorList>
    </citation>
    <scope>NUCLEOTIDE SEQUENCE</scope>
</reference>
<proteinExistence type="inferred from homology"/>
<dbReference type="EC" id="1.3.1.87" evidence="3"/>
<organism evidence="3">
    <name type="scientific">bioreactor metagenome</name>
    <dbReference type="NCBI Taxonomy" id="1076179"/>
    <lineage>
        <taxon>unclassified sequences</taxon>
        <taxon>metagenomes</taxon>
        <taxon>ecological metagenomes</taxon>
    </lineage>
</organism>
<evidence type="ECO:0000256" key="2">
    <source>
        <dbReference type="ARBA" id="ARBA00023002"/>
    </source>
</evidence>
<dbReference type="InterPro" id="IPR051911">
    <property type="entry name" value="SDR_oxidoreductase"/>
</dbReference>
<dbReference type="InterPro" id="IPR002347">
    <property type="entry name" value="SDR_fam"/>
</dbReference>
<dbReference type="Gene3D" id="3.40.50.720">
    <property type="entry name" value="NAD(P)-binding Rossmann-like Domain"/>
    <property type="match status" value="1"/>
</dbReference>